<dbReference type="AlphaFoldDB" id="A0A6J6P710"/>
<accession>A0A6J6P710</accession>
<evidence type="ECO:0000259" key="1">
    <source>
        <dbReference type="Pfam" id="PF07969"/>
    </source>
</evidence>
<dbReference type="EMBL" id="CAEZXH010000126">
    <property type="protein sequence ID" value="CAB4695180.1"/>
    <property type="molecule type" value="Genomic_DNA"/>
</dbReference>
<feature type="domain" description="Amidohydrolase 3" evidence="1">
    <location>
        <begin position="311"/>
        <end position="398"/>
    </location>
</feature>
<dbReference type="InterPro" id="IPR032466">
    <property type="entry name" value="Metal_Hydrolase"/>
</dbReference>
<dbReference type="InterPro" id="IPR011059">
    <property type="entry name" value="Metal-dep_hydrolase_composite"/>
</dbReference>
<dbReference type="Gene3D" id="3.20.20.140">
    <property type="entry name" value="Metal-dependent hydrolases"/>
    <property type="match status" value="2"/>
</dbReference>
<dbReference type="SUPFAM" id="SSF51556">
    <property type="entry name" value="Metallo-dependent hydrolases"/>
    <property type="match status" value="1"/>
</dbReference>
<evidence type="ECO:0000313" key="2">
    <source>
        <dbReference type="EMBL" id="CAB4695180.1"/>
    </source>
</evidence>
<dbReference type="GO" id="GO:0016810">
    <property type="term" value="F:hydrolase activity, acting on carbon-nitrogen (but not peptide) bonds"/>
    <property type="evidence" value="ECO:0007669"/>
    <property type="project" value="InterPro"/>
</dbReference>
<dbReference type="Pfam" id="PF07969">
    <property type="entry name" value="Amidohydro_3"/>
    <property type="match status" value="1"/>
</dbReference>
<name>A0A6J6P710_9ZZZZ</name>
<dbReference type="SUPFAM" id="SSF51338">
    <property type="entry name" value="Composite domain of metallo-dependent hydrolases"/>
    <property type="match status" value="1"/>
</dbReference>
<gene>
    <name evidence="2" type="ORF">UFOPK2360_01349</name>
</gene>
<protein>
    <submittedName>
        <fullName evidence="2">Unannotated protein</fullName>
    </submittedName>
</protein>
<reference evidence="2" key="1">
    <citation type="submission" date="2020-05" db="EMBL/GenBank/DDBJ databases">
        <authorList>
            <person name="Chiriac C."/>
            <person name="Salcher M."/>
            <person name="Ghai R."/>
            <person name="Kavagutti S V."/>
        </authorList>
    </citation>
    <scope>NUCLEOTIDE SEQUENCE</scope>
</reference>
<dbReference type="InterPro" id="IPR013108">
    <property type="entry name" value="Amidohydro_3"/>
</dbReference>
<sequence length="416" mass="45444">MAYLDLDPGIKWDWTDLAGYLKVLEKSGTSVNVATLVGHIPIHASVVGFGKDPATPQEIKEMQELLRENMSAGAFGFSTGLNYSPVSYASQEELIGLATVVKEFDGIFACHMREYGDDLMKSMNELLSVTRATGVRTQISHLVTFGKRNWGSVSRALELLDQANQDGFEVDADVYPYIAGNCPLTQLLPYWAQEGGDSVMRDRMKDKSARTKIISHWIDSEVIWSNIQIANVISGREDLIGRKISDIAESLSIEPDILALDLLGDMGNALGIIAFGRAESDVNSVYAHPRSIVGSDGQSLDPNGVTGSGSPHPRSYGCYPRLLHGYTGASGISIERAIHISTQAAANKLRIKDRGTIKIGNKADLVAFNPLEIRDLATYEQPQQFPIGIPHVIVNGEFAIRDGLHTEKLTGEIIRF</sequence>
<organism evidence="2">
    <name type="scientific">freshwater metagenome</name>
    <dbReference type="NCBI Taxonomy" id="449393"/>
    <lineage>
        <taxon>unclassified sequences</taxon>
        <taxon>metagenomes</taxon>
        <taxon>ecological metagenomes</taxon>
    </lineage>
</organism>
<proteinExistence type="predicted"/>